<dbReference type="SUPFAM" id="SSF53474">
    <property type="entry name" value="alpha/beta-Hydrolases"/>
    <property type="match status" value="1"/>
</dbReference>
<dbReference type="EMBL" id="QUAK01000091">
    <property type="protein sequence ID" value="RFU85503.1"/>
    <property type="molecule type" value="Genomic_DNA"/>
</dbReference>
<dbReference type="InterPro" id="IPR052897">
    <property type="entry name" value="Sec-Metab_Biosynth_Hydrolase"/>
</dbReference>
<dbReference type="Pfam" id="PF12697">
    <property type="entry name" value="Abhydrolase_6"/>
    <property type="match status" value="1"/>
</dbReference>
<protein>
    <submittedName>
        <fullName evidence="4">Alpha/beta fold hydrolase</fullName>
    </submittedName>
</protein>
<dbReference type="InterPro" id="IPR000073">
    <property type="entry name" value="AB_hydrolase_1"/>
</dbReference>
<accession>A0A372M4X3</accession>
<feature type="domain" description="Activator of Hsp90 ATPase homologue 1/2-like C-terminal" evidence="2">
    <location>
        <begin position="13"/>
        <end position="151"/>
    </location>
</feature>
<dbReference type="GO" id="GO:0016787">
    <property type="term" value="F:hydrolase activity"/>
    <property type="evidence" value="ECO:0007669"/>
    <property type="project" value="UniProtKB-KW"/>
</dbReference>
<proteinExistence type="inferred from homology"/>
<evidence type="ECO:0000259" key="2">
    <source>
        <dbReference type="Pfam" id="PF08327"/>
    </source>
</evidence>
<keyword evidence="4" id="KW-0378">Hydrolase</keyword>
<dbReference type="InterPro" id="IPR029058">
    <property type="entry name" value="AB_hydrolase_fold"/>
</dbReference>
<organism evidence="4 5">
    <name type="scientific">Streptomyces triticagri</name>
    <dbReference type="NCBI Taxonomy" id="2293568"/>
    <lineage>
        <taxon>Bacteria</taxon>
        <taxon>Bacillati</taxon>
        <taxon>Actinomycetota</taxon>
        <taxon>Actinomycetes</taxon>
        <taxon>Kitasatosporales</taxon>
        <taxon>Streptomycetaceae</taxon>
        <taxon>Streptomyces</taxon>
    </lineage>
</organism>
<gene>
    <name evidence="4" type="ORF">DY218_17155</name>
</gene>
<dbReference type="AlphaFoldDB" id="A0A372M4X3"/>
<dbReference type="InterPro" id="IPR023393">
    <property type="entry name" value="START-like_dom_sf"/>
</dbReference>
<name>A0A372M4X3_9ACTN</name>
<dbReference type="SUPFAM" id="SSF55961">
    <property type="entry name" value="Bet v1-like"/>
    <property type="match status" value="1"/>
</dbReference>
<dbReference type="PANTHER" id="PTHR37017:SF11">
    <property type="entry name" value="ESTERASE_LIPASE_THIOESTERASE DOMAIN-CONTAINING PROTEIN"/>
    <property type="match status" value="1"/>
</dbReference>
<comment type="caution">
    <text evidence="4">The sequence shown here is derived from an EMBL/GenBank/DDBJ whole genome shotgun (WGS) entry which is preliminary data.</text>
</comment>
<dbReference type="PANTHER" id="PTHR37017">
    <property type="entry name" value="AB HYDROLASE-1 DOMAIN-CONTAINING PROTEIN-RELATED"/>
    <property type="match status" value="1"/>
</dbReference>
<evidence type="ECO:0000256" key="1">
    <source>
        <dbReference type="ARBA" id="ARBA00006817"/>
    </source>
</evidence>
<reference evidence="4 5" key="1">
    <citation type="submission" date="2018-08" db="EMBL/GenBank/DDBJ databases">
        <title>Isolation, diversity and antifungal activity of Actinobacteria from wheat.</title>
        <authorList>
            <person name="Han C."/>
        </authorList>
    </citation>
    <scope>NUCLEOTIDE SEQUENCE [LARGE SCALE GENOMIC DNA]</scope>
    <source>
        <strain evidence="4 5">NEAU-YY421</strain>
    </source>
</reference>
<dbReference type="Proteomes" id="UP000263094">
    <property type="component" value="Unassembled WGS sequence"/>
</dbReference>
<sequence length="465" mass="49599">MTRTDRAAKVVAAPPSAVYAALVDREALEAWLPPDGMRGCIERWDPRPGGGFRMVLTYPDPTGGPGKTSDATDVVEIRLAELTPGERVVQQAEFESDDPAYAGTMTMVWQLTRTEGGTEVAVAATGVPPGIDQATHEAGIASSLAQLAAYCETADPTGSQAMSDAQNDRPRSQEPTFVLVHGSCSSSFMWAPVQRELALLGRRSYAVDLPGHGFDAQYSPHYQAPQDLEAWAVEPSALAGVTLQDNVDHVVGVVRRLAEHGPVVLVGASLGGLTVTGVANAVPELVDRLVYISAWSCVERPNPVAYMPEPEFADSLLAPLAALNVGDPAALGAGRANYRTADPDLLAAAKAAMMAEGTDAQFMAFLNILQPEESMAVLTSDARAHADTWGTVPRTYIRLTEDRSLPVAMQDRLIAEADALTPDNPYDVHTLARSHVGFLLAPAEPAAILDRLPLPPRVDLRTRRT</sequence>
<dbReference type="InterPro" id="IPR013538">
    <property type="entry name" value="ASHA1/2-like_C"/>
</dbReference>
<dbReference type="OrthoDB" id="3827413at2"/>
<evidence type="ECO:0000313" key="4">
    <source>
        <dbReference type="EMBL" id="RFU85503.1"/>
    </source>
</evidence>
<comment type="similarity">
    <text evidence="1">Belongs to the AHA1 family.</text>
</comment>
<dbReference type="Pfam" id="PF08327">
    <property type="entry name" value="AHSA1"/>
    <property type="match status" value="1"/>
</dbReference>
<dbReference type="Gene3D" id="3.30.530.20">
    <property type="match status" value="1"/>
</dbReference>
<feature type="domain" description="AB hydrolase-1" evidence="3">
    <location>
        <begin position="177"/>
        <end position="444"/>
    </location>
</feature>
<evidence type="ECO:0000313" key="5">
    <source>
        <dbReference type="Proteomes" id="UP000263094"/>
    </source>
</evidence>
<evidence type="ECO:0000259" key="3">
    <source>
        <dbReference type="Pfam" id="PF12697"/>
    </source>
</evidence>
<dbReference type="CDD" id="cd08895">
    <property type="entry name" value="SRPBCC_CalC_Aha1-like_2"/>
    <property type="match status" value="1"/>
</dbReference>
<keyword evidence="5" id="KW-1185">Reference proteome</keyword>
<dbReference type="Gene3D" id="3.40.50.1820">
    <property type="entry name" value="alpha/beta hydrolase"/>
    <property type="match status" value="1"/>
</dbReference>